<dbReference type="Proteomes" id="UP000585474">
    <property type="component" value="Unassembled WGS sequence"/>
</dbReference>
<dbReference type="AlphaFoldDB" id="A0A7J0ENR2"/>
<protein>
    <submittedName>
        <fullName evidence="1">20S proteasome alpha subunit PAD1</fullName>
    </submittedName>
</protein>
<evidence type="ECO:0000313" key="1">
    <source>
        <dbReference type="EMBL" id="GFY87910.1"/>
    </source>
</evidence>
<proteinExistence type="predicted"/>
<dbReference type="GO" id="GO:0000502">
    <property type="term" value="C:proteasome complex"/>
    <property type="evidence" value="ECO:0007669"/>
    <property type="project" value="UniProtKB-KW"/>
</dbReference>
<dbReference type="InterPro" id="IPR029055">
    <property type="entry name" value="Ntn_hydrolases_N"/>
</dbReference>
<dbReference type="Gene3D" id="3.60.20.10">
    <property type="entry name" value="Glutamine Phosphoribosylpyrophosphate, subunit 1, domain 1"/>
    <property type="match status" value="1"/>
</dbReference>
<accession>A0A7J0ENR2</accession>
<evidence type="ECO:0000313" key="2">
    <source>
        <dbReference type="Proteomes" id="UP000585474"/>
    </source>
</evidence>
<keyword evidence="2" id="KW-1185">Reference proteome</keyword>
<name>A0A7J0ENR2_9ERIC</name>
<comment type="caution">
    <text evidence="1">The sequence shown here is derived from an EMBL/GenBank/DDBJ whole genome shotgun (WGS) entry which is preliminary data.</text>
</comment>
<reference evidence="1 2" key="1">
    <citation type="submission" date="2019-07" db="EMBL/GenBank/DDBJ databases">
        <title>De Novo Assembly of kiwifruit Actinidia rufa.</title>
        <authorList>
            <person name="Sugita-Konishi S."/>
            <person name="Sato K."/>
            <person name="Mori E."/>
            <person name="Abe Y."/>
            <person name="Kisaki G."/>
            <person name="Hamano K."/>
            <person name="Suezawa K."/>
            <person name="Otani M."/>
            <person name="Fukuda T."/>
            <person name="Manabe T."/>
            <person name="Gomi K."/>
            <person name="Tabuchi M."/>
            <person name="Akimitsu K."/>
            <person name="Kataoka I."/>
        </authorList>
    </citation>
    <scope>NUCLEOTIDE SEQUENCE [LARGE SCALE GENOMIC DNA]</scope>
    <source>
        <strain evidence="2">cv. Fuchu</strain>
    </source>
</reference>
<dbReference type="EMBL" id="BJWL01000005">
    <property type="protein sequence ID" value="GFY87910.1"/>
    <property type="molecule type" value="Genomic_DNA"/>
</dbReference>
<gene>
    <name evidence="1" type="ORF">Acr_05g0015490</name>
</gene>
<sequence length="91" mass="9829">MNSNRAWAWLLDLDSSKWAWTHPDGLDSTLVSSATVITVVKSGGKNIEVAVMTKKHGLRQLDEAEIDAIVAEIEAEKDVAEATKKGPPKGT</sequence>
<organism evidence="1 2">
    <name type="scientific">Actinidia rufa</name>
    <dbReference type="NCBI Taxonomy" id="165716"/>
    <lineage>
        <taxon>Eukaryota</taxon>
        <taxon>Viridiplantae</taxon>
        <taxon>Streptophyta</taxon>
        <taxon>Embryophyta</taxon>
        <taxon>Tracheophyta</taxon>
        <taxon>Spermatophyta</taxon>
        <taxon>Magnoliopsida</taxon>
        <taxon>eudicotyledons</taxon>
        <taxon>Gunneridae</taxon>
        <taxon>Pentapetalae</taxon>
        <taxon>asterids</taxon>
        <taxon>Ericales</taxon>
        <taxon>Actinidiaceae</taxon>
        <taxon>Actinidia</taxon>
    </lineage>
</organism>
<keyword evidence="1" id="KW-0647">Proteasome</keyword>